<proteinExistence type="predicted"/>
<reference evidence="4 5" key="1">
    <citation type="submission" date="2023-07" db="EMBL/GenBank/DDBJ databases">
        <title>Sequencing the genomes of 1000 actinobacteria strains.</title>
        <authorList>
            <person name="Klenk H.-P."/>
        </authorList>
    </citation>
    <scope>NUCLEOTIDE SEQUENCE [LARGE SCALE GENOMIC DNA]</scope>
    <source>
        <strain evidence="4 5">DSM 44710</strain>
    </source>
</reference>
<evidence type="ECO:0000313" key="5">
    <source>
        <dbReference type="Proteomes" id="UP001240984"/>
    </source>
</evidence>
<feature type="domain" description="Peptidase C14 caspase" evidence="3">
    <location>
        <begin position="4"/>
        <end position="252"/>
    </location>
</feature>
<dbReference type="PANTHER" id="PTHR48104:SF30">
    <property type="entry name" value="METACASPASE-1"/>
    <property type="match status" value="1"/>
</dbReference>
<evidence type="ECO:0000256" key="2">
    <source>
        <dbReference type="SAM" id="Phobius"/>
    </source>
</evidence>
<keyword evidence="5" id="KW-1185">Reference proteome</keyword>
<evidence type="ECO:0000256" key="1">
    <source>
        <dbReference type="SAM" id="MobiDB-lite"/>
    </source>
</evidence>
<dbReference type="InterPro" id="IPR050452">
    <property type="entry name" value="Metacaspase"/>
</dbReference>
<keyword evidence="2" id="KW-0812">Transmembrane</keyword>
<dbReference type="SUPFAM" id="SSF52129">
    <property type="entry name" value="Caspase-like"/>
    <property type="match status" value="1"/>
</dbReference>
<keyword evidence="2" id="KW-0472">Membrane</keyword>
<feature type="transmembrane region" description="Helical" evidence="2">
    <location>
        <begin position="534"/>
        <end position="552"/>
    </location>
</feature>
<evidence type="ECO:0000259" key="3">
    <source>
        <dbReference type="Pfam" id="PF00656"/>
    </source>
</evidence>
<feature type="compositionally biased region" description="Basic residues" evidence="1">
    <location>
        <begin position="476"/>
        <end position="488"/>
    </location>
</feature>
<dbReference type="Gene3D" id="3.40.50.1460">
    <property type="match status" value="1"/>
</dbReference>
<sequence length="630" mass="67354">MALFALLVGIDHYRPPVRALRGCVADVAAAADLLRSLPTAAHVEVLLNERATRAAVIEALRGHLGRATEGDTAIFWFSGHGSTAPLPPSLWHSEADGRSQTLLCADSRHDGVPDLYDRELGLLVREVARTGALTVVIVDACHAESATRDGLAAGARATVRRHEDSGTAPPPATLLPALRHPPGDDPVFVELAAAHSFESAHEMTVPGAGTRGVFSHGLLRALELRGAGSTCRELLTAARRSVENVIDGQVPRLHPDHHEIVDRPLLGGPPRPPARITMRYVRGSWEIDAGACHGMRAGVRMSLPGSGRRITVLSVLTARCIVEPDGWTPDEEAQYPVTTPAAYGFATARRSSGLDGAIRLELSTPDGLPVRPGTDGVVRWRRATGIRLHNTTRRRLYAVLLHLTADLGVSTVLFPAGAVPGLPAAGPHRRARRRRADRDRPRTPSVLTVLPAGEHHALSARVRRVQDHEADALGGRRRVSAGSHRLRGHPALPAGPGRRRVDLHQALGAIVAAAAAGVVLLACLGTSAPPYSDLVFGVVLLGMLAIHVGRLWRVLTRSGLHALVVTTAKPQMALVGRDEALIRDLKERVIDAIDNPALEFAMTVENVLGDKVLGDKIMGYHVEGDQISYN</sequence>
<comment type="caution">
    <text evidence="4">The sequence shown here is derived from an EMBL/GenBank/DDBJ whole genome shotgun (WGS) entry which is preliminary data.</text>
</comment>
<feature type="region of interest" description="Disordered" evidence="1">
    <location>
        <begin position="420"/>
        <end position="444"/>
    </location>
</feature>
<dbReference type="InterPro" id="IPR011600">
    <property type="entry name" value="Pept_C14_caspase"/>
</dbReference>
<dbReference type="Pfam" id="PF00656">
    <property type="entry name" value="Peptidase_C14"/>
    <property type="match status" value="1"/>
</dbReference>
<evidence type="ECO:0000313" key="4">
    <source>
        <dbReference type="EMBL" id="MDP9793145.1"/>
    </source>
</evidence>
<feature type="region of interest" description="Disordered" evidence="1">
    <location>
        <begin position="476"/>
        <end position="497"/>
    </location>
</feature>
<dbReference type="PANTHER" id="PTHR48104">
    <property type="entry name" value="METACASPASE-4"/>
    <property type="match status" value="1"/>
</dbReference>
<feature type="transmembrane region" description="Helical" evidence="2">
    <location>
        <begin position="506"/>
        <end position="528"/>
    </location>
</feature>
<dbReference type="Proteomes" id="UP001240984">
    <property type="component" value="Unassembled WGS sequence"/>
</dbReference>
<dbReference type="InterPro" id="IPR029030">
    <property type="entry name" value="Caspase-like_dom_sf"/>
</dbReference>
<protein>
    <recommendedName>
        <fullName evidence="3">Peptidase C14 caspase domain-containing protein</fullName>
    </recommendedName>
</protein>
<organism evidence="4 5">
    <name type="scientific">Catenuloplanes nepalensis</name>
    <dbReference type="NCBI Taxonomy" id="587533"/>
    <lineage>
        <taxon>Bacteria</taxon>
        <taxon>Bacillati</taxon>
        <taxon>Actinomycetota</taxon>
        <taxon>Actinomycetes</taxon>
        <taxon>Micromonosporales</taxon>
        <taxon>Micromonosporaceae</taxon>
        <taxon>Catenuloplanes</taxon>
    </lineage>
</organism>
<dbReference type="EMBL" id="JAUSRA010000001">
    <property type="protein sequence ID" value="MDP9793145.1"/>
    <property type="molecule type" value="Genomic_DNA"/>
</dbReference>
<dbReference type="RefSeq" id="WP_306828121.1">
    <property type="nucleotide sequence ID" value="NZ_JAUSRA010000001.1"/>
</dbReference>
<accession>A0ABT9MNY6</accession>
<gene>
    <name evidence="4" type="ORF">J2S43_001657</name>
</gene>
<feature type="transmembrane region" description="Helical" evidence="2">
    <location>
        <begin position="396"/>
        <end position="425"/>
    </location>
</feature>
<name>A0ABT9MNY6_9ACTN</name>
<keyword evidence="2" id="KW-1133">Transmembrane helix</keyword>